<dbReference type="EMBL" id="JADBED010000001">
    <property type="protein sequence ID" value="MBE1522931.1"/>
    <property type="molecule type" value="Genomic_DNA"/>
</dbReference>
<dbReference type="Proteomes" id="UP000643525">
    <property type="component" value="Unassembled WGS sequence"/>
</dbReference>
<keyword evidence="2" id="KW-0812">Transmembrane</keyword>
<feature type="region of interest" description="Disordered" evidence="1">
    <location>
        <begin position="1"/>
        <end position="46"/>
    </location>
</feature>
<feature type="transmembrane region" description="Helical" evidence="2">
    <location>
        <begin position="208"/>
        <end position="232"/>
    </location>
</feature>
<gene>
    <name evidence="3" type="ORF">H4W27_000049</name>
</gene>
<evidence type="ECO:0000256" key="2">
    <source>
        <dbReference type="SAM" id="Phobius"/>
    </source>
</evidence>
<keyword evidence="2" id="KW-0472">Membrane</keyword>
<comment type="caution">
    <text evidence="3">The sequence shown here is derived from an EMBL/GenBank/DDBJ whole genome shotgun (WGS) entry which is preliminary data.</text>
</comment>
<reference evidence="3 4" key="1">
    <citation type="submission" date="2020-10" db="EMBL/GenBank/DDBJ databases">
        <title>Sequencing the genomes of 1000 actinobacteria strains.</title>
        <authorList>
            <person name="Klenk H.-P."/>
        </authorList>
    </citation>
    <scope>NUCLEOTIDE SEQUENCE [LARGE SCALE GENOMIC DNA]</scope>
    <source>
        <strain evidence="3 4">DSM 15666</strain>
    </source>
</reference>
<keyword evidence="4" id="KW-1185">Reference proteome</keyword>
<feature type="transmembrane region" description="Helical" evidence="2">
    <location>
        <begin position="73"/>
        <end position="93"/>
    </location>
</feature>
<dbReference type="RefSeq" id="WP_192594159.1">
    <property type="nucleotide sequence ID" value="NZ_BAAALJ010000005.1"/>
</dbReference>
<feature type="transmembrane region" description="Helical" evidence="2">
    <location>
        <begin position="143"/>
        <end position="161"/>
    </location>
</feature>
<proteinExistence type="predicted"/>
<keyword evidence="2" id="KW-1133">Transmembrane helix</keyword>
<feature type="transmembrane region" description="Helical" evidence="2">
    <location>
        <begin position="168"/>
        <end position="188"/>
    </location>
</feature>
<evidence type="ECO:0000313" key="4">
    <source>
        <dbReference type="Proteomes" id="UP000643525"/>
    </source>
</evidence>
<sequence>MSKRRKKVRGNPAVRRVQPGPVGQPGGLRAFREARRAGQDASVAPQRRDDVKDGYLSAANRRAAEGADSNPHLLLYSLLGVMVLLFAYLHLYALPQMNYFAGGFSMPDTRLFGYSVEDIERLRSVMDSDGTGQLSFLHRTAGILFPISFLLFSWAVVGLVMRRGIFRWIVLAGAGIFAVVDIAENFLIDHILTMEPLEDGMVALASGFTVASWTLLLIVGAVVIGSVLMGLIREGVERPAPRFGPRRRPHR</sequence>
<evidence type="ECO:0000313" key="3">
    <source>
        <dbReference type="EMBL" id="MBE1522931.1"/>
    </source>
</evidence>
<organism evidence="3 4">
    <name type="scientific">Nesterenkonia lutea</name>
    <dbReference type="NCBI Taxonomy" id="272919"/>
    <lineage>
        <taxon>Bacteria</taxon>
        <taxon>Bacillati</taxon>
        <taxon>Actinomycetota</taxon>
        <taxon>Actinomycetes</taxon>
        <taxon>Micrococcales</taxon>
        <taxon>Micrococcaceae</taxon>
        <taxon>Nesterenkonia</taxon>
    </lineage>
</organism>
<accession>A0ABR9JAI6</accession>
<name>A0ABR9JAI6_9MICC</name>
<protein>
    <submittedName>
        <fullName evidence="3">Uncharacterized protein</fullName>
    </submittedName>
</protein>
<evidence type="ECO:0000256" key="1">
    <source>
        <dbReference type="SAM" id="MobiDB-lite"/>
    </source>
</evidence>